<dbReference type="Gene3D" id="3.30.420.10">
    <property type="entry name" value="Ribonuclease H-like superfamily/Ribonuclease H"/>
    <property type="match status" value="1"/>
</dbReference>
<keyword evidence="4" id="KW-1185">Reference proteome</keyword>
<dbReference type="CDD" id="cd06127">
    <property type="entry name" value="DEDDh"/>
    <property type="match status" value="1"/>
</dbReference>
<dbReference type="InterPro" id="IPR036397">
    <property type="entry name" value="RNaseH_sf"/>
</dbReference>
<dbReference type="EMBL" id="CAKXZS010000014">
    <property type="protein sequence ID" value="CAH2399103.1"/>
    <property type="molecule type" value="Genomic_DNA"/>
</dbReference>
<keyword evidence="3" id="KW-0269">Exonuclease</keyword>
<keyword evidence="3" id="KW-0540">Nuclease</keyword>
<protein>
    <submittedName>
        <fullName evidence="3">Exonuclease</fullName>
    </submittedName>
</protein>
<name>A0ABM9DR04_9HYPH</name>
<dbReference type="Proteomes" id="UP001152604">
    <property type="component" value="Unassembled WGS sequence"/>
</dbReference>
<keyword evidence="3" id="KW-0378">Hydrolase</keyword>
<dbReference type="SMART" id="SM00479">
    <property type="entry name" value="EXOIII"/>
    <property type="match status" value="1"/>
</dbReference>
<evidence type="ECO:0000259" key="2">
    <source>
        <dbReference type="SMART" id="SM00479"/>
    </source>
</evidence>
<feature type="domain" description="Exonuclease" evidence="2">
    <location>
        <begin position="7"/>
        <end position="170"/>
    </location>
</feature>
<evidence type="ECO:0000256" key="1">
    <source>
        <dbReference type="SAM" id="MobiDB-lite"/>
    </source>
</evidence>
<dbReference type="RefSeq" id="WP_254024914.1">
    <property type="nucleotide sequence ID" value="NZ_CAKXZS010000014.1"/>
</dbReference>
<reference evidence="3" key="1">
    <citation type="submission" date="2022-03" db="EMBL/GenBank/DDBJ databases">
        <authorList>
            <person name="Brunel B."/>
        </authorList>
    </citation>
    <scope>NUCLEOTIDE SEQUENCE</scope>
    <source>
        <strain evidence="3">STM4922sample</strain>
    </source>
</reference>
<proteinExistence type="predicted"/>
<organism evidence="3 4">
    <name type="scientific">Mesorhizobium ventifaucium</name>
    <dbReference type="NCBI Taxonomy" id="666020"/>
    <lineage>
        <taxon>Bacteria</taxon>
        <taxon>Pseudomonadati</taxon>
        <taxon>Pseudomonadota</taxon>
        <taxon>Alphaproteobacteria</taxon>
        <taxon>Hyphomicrobiales</taxon>
        <taxon>Phyllobacteriaceae</taxon>
        <taxon>Mesorhizobium</taxon>
    </lineage>
</organism>
<dbReference type="InterPro" id="IPR012337">
    <property type="entry name" value="RNaseH-like_sf"/>
</dbReference>
<comment type="caution">
    <text evidence="3">The sequence shown here is derived from an EMBL/GenBank/DDBJ whole genome shotgun (WGS) entry which is preliminary data.</text>
</comment>
<evidence type="ECO:0000313" key="3">
    <source>
        <dbReference type="EMBL" id="CAH2399103.1"/>
    </source>
</evidence>
<dbReference type="GO" id="GO:0004527">
    <property type="term" value="F:exonuclease activity"/>
    <property type="evidence" value="ECO:0007669"/>
    <property type="project" value="UniProtKB-KW"/>
</dbReference>
<evidence type="ECO:0000313" key="4">
    <source>
        <dbReference type="Proteomes" id="UP001152604"/>
    </source>
</evidence>
<dbReference type="InterPro" id="IPR013520">
    <property type="entry name" value="Ribonucl_H"/>
</dbReference>
<sequence>MAEPLTLIRVADSETTALEDPKELVEIGWTDVRLFPRGWAIESGPHARIVNPGMPISPGAMSAHHLQDADVVDGMAPDDARALINTGADFICCHNLAFDRAVLKPAMPGICTFKCAKDTYPNLESHKNGAIWYALGLGGGAKQMEPVHRAGPDSWTTAHILLDLLRVLPVETMIEISANPLRLLKIDFGEHAGKRFSEVPTSYLDWILHKSTMPSDPKREDVVHTARLEWVKRTTDPQPQQASRPATEVVDPDAWRKDMRF</sequence>
<gene>
    <name evidence="3" type="ORF">MES4922_210092</name>
</gene>
<feature type="region of interest" description="Disordered" evidence="1">
    <location>
        <begin position="232"/>
        <end position="261"/>
    </location>
</feature>
<accession>A0ABM9DR04</accession>
<dbReference type="SUPFAM" id="SSF53098">
    <property type="entry name" value="Ribonuclease H-like"/>
    <property type="match status" value="1"/>
</dbReference>